<sequence length="246" mass="28531">MLRQQSVVWNVDPLVERPKKQNDRQRPPTTRVEDIVSEIYTRLPREIRNRVYAYCVQGSYDNEVIVRRTAIGSTRRFAHLIRQPCGQHSYQWVEDPTVTYLSAEGLGDDVARELLECYYWIHTFKFAHHELCLLKPFLKTDEFGLGTIPAHYARRLHIQIQPLSFAFLLPEKRLFEEQLYCKTIEALSIVKTARTEVTVEIDLAQGSLSDGDFQRFSNEAAQFMLRIGSAVDNLRETGLRITLATI</sequence>
<protein>
    <submittedName>
        <fullName evidence="1">Uncharacterized protein</fullName>
    </submittedName>
</protein>
<accession>A0AAD4FDQ7</accession>
<name>A0AAD4FDQ7_9PLEO</name>
<proteinExistence type="predicted"/>
<gene>
    <name evidence="1" type="ORF">G6011_07279</name>
</gene>
<evidence type="ECO:0000313" key="1">
    <source>
        <dbReference type="EMBL" id="KAG9188574.1"/>
    </source>
</evidence>
<comment type="caution">
    <text evidence="1">The sequence shown here is derived from an EMBL/GenBank/DDBJ whole genome shotgun (WGS) entry which is preliminary data.</text>
</comment>
<reference evidence="1" key="1">
    <citation type="submission" date="2021-07" db="EMBL/GenBank/DDBJ databases">
        <title>Genome Resource of American Ginseng Black Spot Pathogen Alternaria panax.</title>
        <authorList>
            <person name="Qiu C."/>
            <person name="Wang W."/>
            <person name="Liu Z."/>
        </authorList>
    </citation>
    <scope>NUCLEOTIDE SEQUENCE</scope>
    <source>
        <strain evidence="1">BNCC115425</strain>
    </source>
</reference>
<evidence type="ECO:0000313" key="2">
    <source>
        <dbReference type="Proteomes" id="UP001199106"/>
    </source>
</evidence>
<keyword evidence="2" id="KW-1185">Reference proteome</keyword>
<dbReference type="AlphaFoldDB" id="A0AAD4FDQ7"/>
<dbReference type="EMBL" id="JAANER010000006">
    <property type="protein sequence ID" value="KAG9188574.1"/>
    <property type="molecule type" value="Genomic_DNA"/>
</dbReference>
<dbReference type="Proteomes" id="UP001199106">
    <property type="component" value="Unassembled WGS sequence"/>
</dbReference>
<organism evidence="1 2">
    <name type="scientific">Alternaria panax</name>
    <dbReference type="NCBI Taxonomy" id="48097"/>
    <lineage>
        <taxon>Eukaryota</taxon>
        <taxon>Fungi</taxon>
        <taxon>Dikarya</taxon>
        <taxon>Ascomycota</taxon>
        <taxon>Pezizomycotina</taxon>
        <taxon>Dothideomycetes</taxon>
        <taxon>Pleosporomycetidae</taxon>
        <taxon>Pleosporales</taxon>
        <taxon>Pleosporineae</taxon>
        <taxon>Pleosporaceae</taxon>
        <taxon>Alternaria</taxon>
        <taxon>Alternaria sect. Panax</taxon>
    </lineage>
</organism>